<reference evidence="2" key="1">
    <citation type="journal article" date="2022" name="Int. J. Syst. Evol. Microbiol.">
        <title>Anaeromyxobacter oryzae sp. nov., Anaeromyxobacter diazotrophicus sp. nov. and Anaeromyxobacter paludicola sp. nov., isolated from paddy soils.</title>
        <authorList>
            <person name="Itoh H."/>
            <person name="Xu Z."/>
            <person name="Mise K."/>
            <person name="Masuda Y."/>
            <person name="Ushijima N."/>
            <person name="Hayakawa C."/>
            <person name="Shiratori Y."/>
            <person name="Senoo K."/>
        </authorList>
    </citation>
    <scope>NUCLEOTIDE SEQUENCE [LARGE SCALE GENOMIC DNA]</scope>
    <source>
        <strain evidence="2">Red630</strain>
    </source>
</reference>
<gene>
    <name evidence="1" type="ORF">AMPC_14960</name>
</gene>
<evidence type="ECO:0008006" key="3">
    <source>
        <dbReference type="Google" id="ProtNLM"/>
    </source>
</evidence>
<dbReference type="InterPro" id="IPR018715">
    <property type="entry name" value="DUF2239"/>
</dbReference>
<sequence length="194" mass="21486">MPNETTYVAFAGPRRVAAGSLAELLPALKQRFDLDRSELVLVFEVETGRQVDFDLRGTLEEVLERAGGSPRRGPGRPKLGVTSREVSLLPRHWEWLERQPSGASGALRRLVEHAIQHEPGKERARRLREALSGFLSSVGGDRPNYEEACRALFAGDTARFEALLQRWPKDLREHAVQQARAAAAAEERSGPAAT</sequence>
<evidence type="ECO:0000313" key="1">
    <source>
        <dbReference type="EMBL" id="BDG08383.1"/>
    </source>
</evidence>
<protein>
    <recommendedName>
        <fullName evidence="3">DUF2239 domain-containing protein</fullName>
    </recommendedName>
</protein>
<accession>A0ABM7X955</accession>
<dbReference type="EMBL" id="AP025592">
    <property type="protein sequence ID" value="BDG08383.1"/>
    <property type="molecule type" value="Genomic_DNA"/>
</dbReference>
<dbReference type="RefSeq" id="WP_248345563.1">
    <property type="nucleotide sequence ID" value="NZ_AP025592.1"/>
</dbReference>
<organism evidence="1 2">
    <name type="scientific">Anaeromyxobacter paludicola</name>
    <dbReference type="NCBI Taxonomy" id="2918171"/>
    <lineage>
        <taxon>Bacteria</taxon>
        <taxon>Pseudomonadati</taxon>
        <taxon>Myxococcota</taxon>
        <taxon>Myxococcia</taxon>
        <taxon>Myxococcales</taxon>
        <taxon>Cystobacterineae</taxon>
        <taxon>Anaeromyxobacteraceae</taxon>
        <taxon>Anaeromyxobacter</taxon>
    </lineage>
</organism>
<dbReference type="Proteomes" id="UP001162734">
    <property type="component" value="Chromosome"/>
</dbReference>
<dbReference type="Pfam" id="PF09998">
    <property type="entry name" value="DUF2239"/>
    <property type="match status" value="1"/>
</dbReference>
<name>A0ABM7X955_9BACT</name>
<evidence type="ECO:0000313" key="2">
    <source>
        <dbReference type="Proteomes" id="UP001162734"/>
    </source>
</evidence>
<proteinExistence type="predicted"/>
<keyword evidence="2" id="KW-1185">Reference proteome</keyword>